<dbReference type="GO" id="GO:0006139">
    <property type="term" value="P:nucleobase-containing compound metabolic process"/>
    <property type="evidence" value="ECO:0007669"/>
    <property type="project" value="UniProtKB-ARBA"/>
</dbReference>
<sequence length="144" mass="15681">PPGPDRFCVGAVLANGHTGEVSSTGYSIELPGYMEGDSGSTHAEQCCFIKIAQKHHLSAGRIEDLLPANIVLYTNMGPCNARLSGNRTCCDRIVALKEKLRTVYVGIPEPNTFIVDNYGKQRLEAEGITLRCSKQLVICVMKLQ</sequence>
<gene>
    <name evidence="2" type="ORF">BU16DRAFT_447803</name>
</gene>
<name>A0A6A6RHY5_9PEZI</name>
<evidence type="ECO:0000313" key="2">
    <source>
        <dbReference type="EMBL" id="KAF2503077.1"/>
    </source>
</evidence>
<keyword evidence="3" id="KW-1185">Reference proteome</keyword>
<evidence type="ECO:0000313" key="3">
    <source>
        <dbReference type="Proteomes" id="UP000799750"/>
    </source>
</evidence>
<dbReference type="AlphaFoldDB" id="A0A6A6RHY5"/>
<dbReference type="PROSITE" id="PS51747">
    <property type="entry name" value="CYT_DCMP_DEAMINASES_2"/>
    <property type="match status" value="1"/>
</dbReference>
<feature type="domain" description="CMP/dCMP-type deaminase" evidence="1">
    <location>
        <begin position="1"/>
        <end position="116"/>
    </location>
</feature>
<reference evidence="2" key="1">
    <citation type="journal article" date="2020" name="Stud. Mycol.">
        <title>101 Dothideomycetes genomes: a test case for predicting lifestyles and emergence of pathogens.</title>
        <authorList>
            <person name="Haridas S."/>
            <person name="Albert R."/>
            <person name="Binder M."/>
            <person name="Bloem J."/>
            <person name="Labutti K."/>
            <person name="Salamov A."/>
            <person name="Andreopoulos B."/>
            <person name="Baker S."/>
            <person name="Barry K."/>
            <person name="Bills G."/>
            <person name="Bluhm B."/>
            <person name="Cannon C."/>
            <person name="Castanera R."/>
            <person name="Culley D."/>
            <person name="Daum C."/>
            <person name="Ezra D."/>
            <person name="Gonzalez J."/>
            <person name="Henrissat B."/>
            <person name="Kuo A."/>
            <person name="Liang C."/>
            <person name="Lipzen A."/>
            <person name="Lutzoni F."/>
            <person name="Magnuson J."/>
            <person name="Mondo S."/>
            <person name="Nolan M."/>
            <person name="Ohm R."/>
            <person name="Pangilinan J."/>
            <person name="Park H.-J."/>
            <person name="Ramirez L."/>
            <person name="Alfaro M."/>
            <person name="Sun H."/>
            <person name="Tritt A."/>
            <person name="Yoshinaga Y."/>
            <person name="Zwiers L.-H."/>
            <person name="Turgeon B."/>
            <person name="Goodwin S."/>
            <person name="Spatafora J."/>
            <person name="Crous P."/>
            <person name="Grigoriev I."/>
        </authorList>
    </citation>
    <scope>NUCLEOTIDE SEQUENCE</scope>
    <source>
        <strain evidence="2">CBS 269.34</strain>
    </source>
</reference>
<dbReference type="Gene3D" id="3.40.140.10">
    <property type="entry name" value="Cytidine Deaminase, domain 2"/>
    <property type="match status" value="1"/>
</dbReference>
<dbReference type="GO" id="GO:0003824">
    <property type="term" value="F:catalytic activity"/>
    <property type="evidence" value="ECO:0007669"/>
    <property type="project" value="InterPro"/>
</dbReference>
<protein>
    <recommendedName>
        <fullName evidence="1">CMP/dCMP-type deaminase domain-containing protein</fullName>
    </recommendedName>
</protein>
<proteinExistence type="predicted"/>
<dbReference type="EMBL" id="MU004181">
    <property type="protein sequence ID" value="KAF2503077.1"/>
    <property type="molecule type" value="Genomic_DNA"/>
</dbReference>
<feature type="non-terminal residue" evidence="2">
    <location>
        <position position="1"/>
    </location>
</feature>
<dbReference type="SUPFAM" id="SSF53927">
    <property type="entry name" value="Cytidine deaminase-like"/>
    <property type="match status" value="1"/>
</dbReference>
<dbReference type="Pfam" id="PF18785">
    <property type="entry name" value="Inv-AAD"/>
    <property type="match status" value="1"/>
</dbReference>
<dbReference type="InterPro" id="IPR002125">
    <property type="entry name" value="CMP_dCMP_dom"/>
</dbReference>
<dbReference type="OrthoDB" id="252265at2759"/>
<organism evidence="2 3">
    <name type="scientific">Lophium mytilinum</name>
    <dbReference type="NCBI Taxonomy" id="390894"/>
    <lineage>
        <taxon>Eukaryota</taxon>
        <taxon>Fungi</taxon>
        <taxon>Dikarya</taxon>
        <taxon>Ascomycota</taxon>
        <taxon>Pezizomycotina</taxon>
        <taxon>Dothideomycetes</taxon>
        <taxon>Pleosporomycetidae</taxon>
        <taxon>Mytilinidiales</taxon>
        <taxon>Mytilinidiaceae</taxon>
        <taxon>Lophium</taxon>
    </lineage>
</organism>
<evidence type="ECO:0000259" key="1">
    <source>
        <dbReference type="PROSITE" id="PS51747"/>
    </source>
</evidence>
<accession>A0A6A6RHY5</accession>
<dbReference type="Proteomes" id="UP000799750">
    <property type="component" value="Unassembled WGS sequence"/>
</dbReference>
<dbReference type="InterPro" id="IPR016193">
    <property type="entry name" value="Cytidine_deaminase-like"/>
</dbReference>